<accession>A0A1B1BQ48</accession>
<feature type="domain" description="N-acetyltransferase" evidence="1">
    <location>
        <begin position="10"/>
        <end position="139"/>
    </location>
</feature>
<dbReference type="KEGG" id="cart:PA27867_3739"/>
<dbReference type="EMBL" id="CP016282">
    <property type="protein sequence ID" value="ANP74656.1"/>
    <property type="molecule type" value="Genomic_DNA"/>
</dbReference>
<name>A0A1B1BQ48_9MICO</name>
<evidence type="ECO:0000313" key="3">
    <source>
        <dbReference type="Proteomes" id="UP000092582"/>
    </source>
</evidence>
<dbReference type="InterPro" id="IPR053144">
    <property type="entry name" value="Acetyltransferase_Butenolide"/>
</dbReference>
<protein>
    <submittedName>
        <fullName evidence="2">GNAT family acetyltransferase</fullName>
    </submittedName>
</protein>
<dbReference type="PANTHER" id="PTHR43233:SF1">
    <property type="entry name" value="FAMILY N-ACETYLTRANSFERASE, PUTATIVE (AFU_ORTHOLOGUE AFUA_6G03350)-RELATED"/>
    <property type="match status" value="1"/>
</dbReference>
<dbReference type="Proteomes" id="UP000092582">
    <property type="component" value="Chromosome 1"/>
</dbReference>
<dbReference type="PATRIC" id="fig|670052.7.peg.3844"/>
<reference evidence="2 3" key="1">
    <citation type="submission" date="2016-06" db="EMBL/GenBank/DDBJ databases">
        <title>Genome sequencing of Cryobacterium arcticum PAMC 27867.</title>
        <authorList>
            <person name="Lee J."/>
            <person name="Kim O.-S."/>
        </authorList>
    </citation>
    <scope>NUCLEOTIDE SEQUENCE [LARGE SCALE GENOMIC DNA]</scope>
    <source>
        <strain evidence="2 3">PAMC 27867</strain>
    </source>
</reference>
<dbReference type="OrthoDB" id="3216107at2"/>
<proteinExistence type="predicted"/>
<dbReference type="PANTHER" id="PTHR43233">
    <property type="entry name" value="FAMILY N-ACETYLTRANSFERASE, PUTATIVE (AFU_ORTHOLOGUE AFUA_6G03350)-RELATED"/>
    <property type="match status" value="1"/>
</dbReference>
<organism evidence="2 3">
    <name type="scientific">Cryobacterium arcticum</name>
    <dbReference type="NCBI Taxonomy" id="670052"/>
    <lineage>
        <taxon>Bacteria</taxon>
        <taxon>Bacillati</taxon>
        <taxon>Actinomycetota</taxon>
        <taxon>Actinomycetes</taxon>
        <taxon>Micrococcales</taxon>
        <taxon>Microbacteriaceae</taxon>
        <taxon>Cryobacterium</taxon>
    </lineage>
</organism>
<dbReference type="GO" id="GO:0016747">
    <property type="term" value="F:acyltransferase activity, transferring groups other than amino-acyl groups"/>
    <property type="evidence" value="ECO:0007669"/>
    <property type="project" value="InterPro"/>
</dbReference>
<evidence type="ECO:0000313" key="2">
    <source>
        <dbReference type="EMBL" id="ANP74656.1"/>
    </source>
</evidence>
<dbReference type="CDD" id="cd04301">
    <property type="entry name" value="NAT_SF"/>
    <property type="match status" value="1"/>
</dbReference>
<dbReference type="STRING" id="670052.PA27867_3739"/>
<dbReference type="RefSeq" id="WP_157109301.1">
    <property type="nucleotide sequence ID" value="NZ_CP016282.1"/>
</dbReference>
<dbReference type="AlphaFoldDB" id="A0A1B1BQ48"/>
<keyword evidence="2" id="KW-0808">Transferase</keyword>
<evidence type="ECO:0000259" key="1">
    <source>
        <dbReference type="PROSITE" id="PS51186"/>
    </source>
</evidence>
<dbReference type="InterPro" id="IPR000182">
    <property type="entry name" value="GNAT_dom"/>
</dbReference>
<gene>
    <name evidence="2" type="ORF">PA27867_3739</name>
</gene>
<dbReference type="PROSITE" id="PS51186">
    <property type="entry name" value="GNAT"/>
    <property type="match status" value="1"/>
</dbReference>
<keyword evidence="3" id="KW-1185">Reference proteome</keyword>
<sequence length="139" mass="15264">MTDADYRFSSDTAEMDRALVHAWLSTEAYWALGRTRAVQDAAMDASVNFGMFDALTGRQVAYARLVTDSVTFAWLCDVFVAPEVRGQGVGVTLIENIGAALDALNLRRVVLATSTAHGLYAKFGFETLAAPDHWMERRA</sequence>
<dbReference type="InterPro" id="IPR016181">
    <property type="entry name" value="Acyl_CoA_acyltransferase"/>
</dbReference>
<dbReference type="Pfam" id="PF13508">
    <property type="entry name" value="Acetyltransf_7"/>
    <property type="match status" value="1"/>
</dbReference>
<dbReference type="Gene3D" id="3.40.630.30">
    <property type="match status" value="1"/>
</dbReference>
<dbReference type="SUPFAM" id="SSF55729">
    <property type="entry name" value="Acyl-CoA N-acyltransferases (Nat)"/>
    <property type="match status" value="1"/>
</dbReference>